<comment type="caution">
    <text evidence="3">The sequence shown here is derived from an EMBL/GenBank/DDBJ whole genome shotgun (WGS) entry which is preliminary data.</text>
</comment>
<dbReference type="Proteomes" id="UP001241748">
    <property type="component" value="Unassembled WGS sequence"/>
</dbReference>
<dbReference type="Pfam" id="PF00364">
    <property type="entry name" value="Biotin_lipoyl"/>
    <property type="match status" value="1"/>
</dbReference>
<evidence type="ECO:0000259" key="2">
    <source>
        <dbReference type="PROSITE" id="PS50968"/>
    </source>
</evidence>
<dbReference type="CDD" id="cd06849">
    <property type="entry name" value="lipoyl_domain"/>
    <property type="match status" value="1"/>
</dbReference>
<dbReference type="PROSITE" id="PS50968">
    <property type="entry name" value="BIOTINYL_LIPOYL"/>
    <property type="match status" value="1"/>
</dbReference>
<dbReference type="InterPro" id="IPR003016">
    <property type="entry name" value="2-oxoA_DH_lipoyl-BS"/>
</dbReference>
<evidence type="ECO:0000313" key="3">
    <source>
        <dbReference type="EMBL" id="MFB3168374.1"/>
    </source>
</evidence>
<evidence type="ECO:0000313" key="4">
    <source>
        <dbReference type="Proteomes" id="UP001241748"/>
    </source>
</evidence>
<dbReference type="SUPFAM" id="SSF51230">
    <property type="entry name" value="Single hybrid motif"/>
    <property type="match status" value="1"/>
</dbReference>
<dbReference type="InterPro" id="IPR011053">
    <property type="entry name" value="Single_hybrid_motif"/>
</dbReference>
<protein>
    <submittedName>
        <fullName evidence="3">Biotin/lipoyl-containing protein</fullName>
    </submittedName>
</protein>
<dbReference type="Gene3D" id="2.40.50.100">
    <property type="match status" value="1"/>
</dbReference>
<dbReference type="PANTHER" id="PTHR23151:SF90">
    <property type="entry name" value="DIHYDROLIPOYLLYSINE-RESIDUE ACETYLTRANSFERASE COMPONENT OF PYRUVATE DEHYDROGENASE COMPLEX, MITOCHONDRIAL-RELATED"/>
    <property type="match status" value="1"/>
</dbReference>
<keyword evidence="1" id="KW-0450">Lipoyl</keyword>
<keyword evidence="4" id="KW-1185">Reference proteome</keyword>
<name>A0ABV4YU57_9BACI</name>
<feature type="domain" description="Lipoyl-binding" evidence="2">
    <location>
        <begin position="2"/>
        <end position="77"/>
    </location>
</feature>
<organism evidence="3 4">
    <name type="scientific">Neobacillus driksii</name>
    <dbReference type="NCBI Taxonomy" id="3035913"/>
    <lineage>
        <taxon>Bacteria</taxon>
        <taxon>Bacillati</taxon>
        <taxon>Bacillota</taxon>
        <taxon>Bacilli</taxon>
        <taxon>Bacillales</taxon>
        <taxon>Bacillaceae</taxon>
        <taxon>Neobacillus</taxon>
    </lineage>
</organism>
<sequence length="78" mass="8585">MSIEIFMPKAGAMMQEATIIKWLKREGEELAEGEVLIEIEAEKTTMEIESPSSGILSKIFIDDGEEAEVGTVLGLIEK</sequence>
<reference evidence="3 4" key="1">
    <citation type="submission" date="2024-05" db="EMBL/GenBank/DDBJ databases">
        <authorList>
            <person name="Venkateswaran K."/>
        </authorList>
    </citation>
    <scope>NUCLEOTIDE SEQUENCE [LARGE SCALE GENOMIC DNA]</scope>
    <source>
        <strain evidence="3 4">179-C4-2-HS</strain>
    </source>
</reference>
<gene>
    <name evidence="3" type="ORF">P5G62_014745</name>
</gene>
<accession>A0ABV4YU57</accession>
<dbReference type="PROSITE" id="PS00189">
    <property type="entry name" value="LIPOYL"/>
    <property type="match status" value="1"/>
</dbReference>
<proteinExistence type="predicted"/>
<dbReference type="PANTHER" id="PTHR23151">
    <property type="entry name" value="DIHYDROLIPOAMIDE ACETYL/SUCCINYL-TRANSFERASE-RELATED"/>
    <property type="match status" value="1"/>
</dbReference>
<dbReference type="InterPro" id="IPR000089">
    <property type="entry name" value="Biotin_lipoyl"/>
</dbReference>
<dbReference type="InterPro" id="IPR045257">
    <property type="entry name" value="E2/Pdx1"/>
</dbReference>
<evidence type="ECO:0000256" key="1">
    <source>
        <dbReference type="ARBA" id="ARBA00022823"/>
    </source>
</evidence>
<dbReference type="RefSeq" id="WP_306073057.1">
    <property type="nucleotide sequence ID" value="NZ_JAROBZ020000001.1"/>
</dbReference>
<dbReference type="EMBL" id="JAROBZ020000001">
    <property type="protein sequence ID" value="MFB3168374.1"/>
    <property type="molecule type" value="Genomic_DNA"/>
</dbReference>